<reference evidence="9 10" key="1">
    <citation type="journal article" date="2017" name="PLoS Biol.">
        <title>The sea cucumber genome provides insights into morphological evolution and visceral regeneration.</title>
        <authorList>
            <person name="Zhang X."/>
            <person name="Sun L."/>
            <person name="Yuan J."/>
            <person name="Sun Y."/>
            <person name="Gao Y."/>
            <person name="Zhang L."/>
            <person name="Li S."/>
            <person name="Dai H."/>
            <person name="Hamel J.F."/>
            <person name="Liu C."/>
            <person name="Yu Y."/>
            <person name="Liu S."/>
            <person name="Lin W."/>
            <person name="Guo K."/>
            <person name="Jin S."/>
            <person name="Xu P."/>
            <person name="Storey K.B."/>
            <person name="Huan P."/>
            <person name="Zhang T."/>
            <person name="Zhou Y."/>
            <person name="Zhang J."/>
            <person name="Lin C."/>
            <person name="Li X."/>
            <person name="Xing L."/>
            <person name="Huo D."/>
            <person name="Sun M."/>
            <person name="Wang L."/>
            <person name="Mercier A."/>
            <person name="Li F."/>
            <person name="Yang H."/>
            <person name="Xiang J."/>
        </authorList>
    </citation>
    <scope>NUCLEOTIDE SEQUENCE [LARGE SCALE GENOMIC DNA]</scope>
    <source>
        <strain evidence="9">Shaxun</strain>
        <tissue evidence="9">Muscle</tissue>
    </source>
</reference>
<proteinExistence type="inferred from homology"/>
<dbReference type="AlphaFoldDB" id="A0A2G8LLQ7"/>
<dbReference type="Gene3D" id="1.20.1250.20">
    <property type="entry name" value="MFS general substrate transporter like domains"/>
    <property type="match status" value="1"/>
</dbReference>
<dbReference type="SUPFAM" id="SSF103473">
    <property type="entry name" value="MFS general substrate transporter"/>
    <property type="match status" value="1"/>
</dbReference>
<evidence type="ECO:0000313" key="10">
    <source>
        <dbReference type="Proteomes" id="UP000230750"/>
    </source>
</evidence>
<accession>A0A2G8LLQ7</accession>
<dbReference type="PANTHER" id="PTHR16172:SF41">
    <property type="entry name" value="MAJOR FACILITATOR SUPERFAMILY DOMAIN-CONTAINING PROTEIN 6-LIKE"/>
    <property type="match status" value="1"/>
</dbReference>
<dbReference type="Pfam" id="PF12832">
    <property type="entry name" value="MFS_1_like"/>
    <property type="match status" value="1"/>
</dbReference>
<evidence type="ECO:0000256" key="5">
    <source>
        <dbReference type="ARBA" id="ARBA00023136"/>
    </source>
</evidence>
<feature type="transmembrane region" description="Helical" evidence="7">
    <location>
        <begin position="38"/>
        <end position="59"/>
    </location>
</feature>
<dbReference type="InterPro" id="IPR024989">
    <property type="entry name" value="MFS_assoc_dom"/>
</dbReference>
<protein>
    <recommendedName>
        <fullName evidence="8">Major facilitator superfamily associated domain-containing protein</fullName>
    </recommendedName>
</protein>
<dbReference type="InterPro" id="IPR036259">
    <property type="entry name" value="MFS_trans_sf"/>
</dbReference>
<evidence type="ECO:0000256" key="7">
    <source>
        <dbReference type="SAM" id="Phobius"/>
    </source>
</evidence>
<evidence type="ECO:0000313" key="9">
    <source>
        <dbReference type="EMBL" id="PIK61198.1"/>
    </source>
</evidence>
<keyword evidence="4 7" id="KW-1133">Transmembrane helix</keyword>
<keyword evidence="5 7" id="KW-0472">Membrane</keyword>
<comment type="subcellular location">
    <subcellularLocation>
        <location evidence="1">Membrane</location>
        <topology evidence="1">Multi-pass membrane protein</topology>
    </subcellularLocation>
</comment>
<dbReference type="Proteomes" id="UP000230750">
    <property type="component" value="Unassembled WGS sequence"/>
</dbReference>
<dbReference type="InterPro" id="IPR051717">
    <property type="entry name" value="MFS_MFSD6"/>
</dbReference>
<dbReference type="GO" id="GO:0016020">
    <property type="term" value="C:membrane"/>
    <property type="evidence" value="ECO:0007669"/>
    <property type="project" value="TreeGrafter"/>
</dbReference>
<keyword evidence="3 7" id="KW-0812">Transmembrane</keyword>
<evidence type="ECO:0000259" key="8">
    <source>
        <dbReference type="Pfam" id="PF12832"/>
    </source>
</evidence>
<keyword evidence="10" id="KW-1185">Reference proteome</keyword>
<feature type="region of interest" description="Disordered" evidence="6">
    <location>
        <begin position="86"/>
        <end position="105"/>
    </location>
</feature>
<comment type="caution">
    <text evidence="9">The sequence shown here is derived from an EMBL/GenBank/DDBJ whole genome shotgun (WGS) entry which is preliminary data.</text>
</comment>
<evidence type="ECO:0000256" key="4">
    <source>
        <dbReference type="ARBA" id="ARBA00022989"/>
    </source>
</evidence>
<feature type="transmembrane region" description="Helical" evidence="7">
    <location>
        <begin position="12"/>
        <end position="32"/>
    </location>
</feature>
<evidence type="ECO:0000256" key="1">
    <source>
        <dbReference type="ARBA" id="ARBA00004141"/>
    </source>
</evidence>
<dbReference type="EMBL" id="MRZV01000038">
    <property type="protein sequence ID" value="PIK61198.1"/>
    <property type="molecule type" value="Genomic_DNA"/>
</dbReference>
<evidence type="ECO:0000256" key="6">
    <source>
        <dbReference type="SAM" id="MobiDB-lite"/>
    </source>
</evidence>
<comment type="similarity">
    <text evidence="2">Belongs to the major facilitator superfamily. MFSD6 family.</text>
</comment>
<sequence>MATTLQAIMLGMYIGVGTAIGNLFGGFIYEAIGARKLFFANFGLLVFTGLVFFVGNRFFIKKPSKASATPTDTKGIEDLPMTDVTEHLNGNAKPQNGKTVPPEGETMLAQVEVETEKD</sequence>
<evidence type="ECO:0000256" key="3">
    <source>
        <dbReference type="ARBA" id="ARBA00022692"/>
    </source>
</evidence>
<name>A0A2G8LLQ7_STIJA</name>
<evidence type="ECO:0000256" key="2">
    <source>
        <dbReference type="ARBA" id="ARBA00005241"/>
    </source>
</evidence>
<gene>
    <name evidence="9" type="ORF">BSL78_01841</name>
</gene>
<organism evidence="9 10">
    <name type="scientific">Stichopus japonicus</name>
    <name type="common">Sea cucumber</name>
    <dbReference type="NCBI Taxonomy" id="307972"/>
    <lineage>
        <taxon>Eukaryota</taxon>
        <taxon>Metazoa</taxon>
        <taxon>Echinodermata</taxon>
        <taxon>Eleutherozoa</taxon>
        <taxon>Echinozoa</taxon>
        <taxon>Holothuroidea</taxon>
        <taxon>Aspidochirotacea</taxon>
        <taxon>Aspidochirotida</taxon>
        <taxon>Stichopodidae</taxon>
        <taxon>Apostichopus</taxon>
    </lineage>
</organism>
<dbReference type="PANTHER" id="PTHR16172">
    <property type="entry name" value="MAJOR FACILITATOR SUPERFAMILY DOMAIN-CONTAINING PROTEIN 6-LIKE"/>
    <property type="match status" value="1"/>
</dbReference>
<feature type="domain" description="Major facilitator superfamily associated" evidence="8">
    <location>
        <begin position="2"/>
        <end position="39"/>
    </location>
</feature>